<dbReference type="Pfam" id="PF00156">
    <property type="entry name" value="Pribosyltran"/>
    <property type="match status" value="1"/>
</dbReference>
<feature type="domain" description="Phosphoribosyltransferase" evidence="1">
    <location>
        <begin position="16"/>
        <end position="116"/>
    </location>
</feature>
<sequence>MDFINTFDLWQAILSNRRKLPREIDLVVGIPRSGMLPATMIATQLNLPVTDLDGLVENRIFGHGTTKDAPDLSRARASDRTVLVIDDTVGSGQAFKRARAALADVSGRLVFCAVFAPVARHPDVDIVLEKAGPAPICQWNMMHHAVLQAACVDIDGVLCRKPEPHEDDNGTEFRKFIETAEKLFATSGEIRWLVTSRPERYRAATEEWLSKNGVRYRDLIMTSTDEDRHRSTEYKARIYKSLDAKLFVESEADDAARIAELSGRPVLCIATQSLIVGESRPMGRLRREVPPLGSHLGTLKLSARRILGDSFYYAVKRMLTRI</sequence>
<dbReference type="OrthoDB" id="9804476at2"/>
<dbReference type="Gene3D" id="3.40.50.2020">
    <property type="match status" value="1"/>
</dbReference>
<dbReference type="RefSeq" id="WP_092431566.1">
    <property type="nucleotide sequence ID" value="NZ_FNCL01000039.1"/>
</dbReference>
<evidence type="ECO:0000259" key="1">
    <source>
        <dbReference type="Pfam" id="PF00156"/>
    </source>
</evidence>
<name>A0A1I6WNE9_9RHOB</name>
<dbReference type="InterPro" id="IPR029057">
    <property type="entry name" value="PRTase-like"/>
</dbReference>
<dbReference type="Proteomes" id="UP000199392">
    <property type="component" value="Unassembled WGS sequence"/>
</dbReference>
<protein>
    <submittedName>
        <fullName evidence="2">Uncharacterized protein, HAD superfamily</fullName>
    </submittedName>
</protein>
<organism evidence="2 3">
    <name type="scientific">Alloyangia pacifica</name>
    <dbReference type="NCBI Taxonomy" id="311180"/>
    <lineage>
        <taxon>Bacteria</taxon>
        <taxon>Pseudomonadati</taxon>
        <taxon>Pseudomonadota</taxon>
        <taxon>Alphaproteobacteria</taxon>
        <taxon>Rhodobacterales</taxon>
        <taxon>Roseobacteraceae</taxon>
        <taxon>Alloyangia</taxon>
    </lineage>
</organism>
<dbReference type="SUPFAM" id="SSF53271">
    <property type="entry name" value="PRTase-like"/>
    <property type="match status" value="1"/>
</dbReference>
<dbReference type="CDD" id="cd06223">
    <property type="entry name" value="PRTases_typeI"/>
    <property type="match status" value="1"/>
</dbReference>
<gene>
    <name evidence="2" type="ORF">SAMN04488050_1342</name>
</gene>
<reference evidence="3" key="1">
    <citation type="submission" date="2016-10" db="EMBL/GenBank/DDBJ databases">
        <authorList>
            <person name="Varghese N."/>
            <person name="Submissions S."/>
        </authorList>
    </citation>
    <scope>NUCLEOTIDE SEQUENCE [LARGE SCALE GENOMIC DNA]</scope>
    <source>
        <strain evidence="3">DSM 26894</strain>
    </source>
</reference>
<keyword evidence="3" id="KW-1185">Reference proteome</keyword>
<dbReference type="EMBL" id="FOZW01000034">
    <property type="protein sequence ID" value="SFT27532.1"/>
    <property type="molecule type" value="Genomic_DNA"/>
</dbReference>
<accession>A0A1I6WNE9</accession>
<dbReference type="Gene3D" id="3.40.50.1000">
    <property type="entry name" value="HAD superfamily/HAD-like"/>
    <property type="match status" value="1"/>
</dbReference>
<evidence type="ECO:0000313" key="2">
    <source>
        <dbReference type="EMBL" id="SFT27532.1"/>
    </source>
</evidence>
<dbReference type="InterPro" id="IPR000836">
    <property type="entry name" value="PRTase_dom"/>
</dbReference>
<dbReference type="InterPro" id="IPR023214">
    <property type="entry name" value="HAD_sf"/>
</dbReference>
<proteinExistence type="predicted"/>
<dbReference type="AlphaFoldDB" id="A0A1I6WNE9"/>
<evidence type="ECO:0000313" key="3">
    <source>
        <dbReference type="Proteomes" id="UP000199392"/>
    </source>
</evidence>